<evidence type="ECO:0000313" key="1">
    <source>
        <dbReference type="EMBL" id="EFU39444.1"/>
    </source>
</evidence>
<comment type="caution">
    <text evidence="1">The sequence shown here is derived from an EMBL/GenBank/DDBJ whole genome shotgun (WGS) entry which is preliminary data.</text>
</comment>
<reference evidence="1 2" key="1">
    <citation type="journal article" date="2010" name="BMC Genomics">
        <title>Genome sequence of the pattern forming Paenibacillus vortex bacterium reveals potential for thriving in complex environments.</title>
        <authorList>
            <person name="Sirota-Madi A."/>
            <person name="Olender T."/>
            <person name="Helman Y."/>
            <person name="Ingham C."/>
            <person name="Brainis I."/>
            <person name="Roth D."/>
            <person name="Hagi E."/>
            <person name="Brodsky L."/>
            <person name="Leshkowitz D."/>
            <person name="Galatenko V."/>
            <person name="Nikolaev V."/>
            <person name="Mugasimangalam R.C."/>
            <person name="Bransburg-Zabary S."/>
            <person name="Gutnick D.L."/>
            <person name="Lancet D."/>
            <person name="Ben-Jacob E."/>
        </authorList>
    </citation>
    <scope>NUCLEOTIDE SEQUENCE [LARGE SCALE GENOMIC DNA]</scope>
    <source>
        <strain evidence="1 2">V453</strain>
    </source>
</reference>
<accession>A0A2R9SQ10</accession>
<dbReference type="KEGG" id="pvo:PVOR_24204"/>
<dbReference type="Proteomes" id="UP000003094">
    <property type="component" value="Unassembled WGS sequence"/>
</dbReference>
<protein>
    <submittedName>
        <fullName evidence="1">Uncharacterized protein</fullName>
    </submittedName>
</protein>
<keyword evidence="2" id="KW-1185">Reference proteome</keyword>
<sequence>MSPDDDLSNRIFVFLRRQMKTNRSRAREEQKFKMHLQHIRTGDSNL</sequence>
<organism evidence="1 2">
    <name type="scientific">Paenibacillus vortex V453</name>
    <dbReference type="NCBI Taxonomy" id="715225"/>
    <lineage>
        <taxon>Bacteria</taxon>
        <taxon>Bacillati</taxon>
        <taxon>Bacillota</taxon>
        <taxon>Bacilli</taxon>
        <taxon>Bacillales</taxon>
        <taxon>Paenibacillaceae</taxon>
        <taxon>Paenibacillus</taxon>
    </lineage>
</organism>
<proteinExistence type="predicted"/>
<dbReference type="AlphaFoldDB" id="A0A2R9SQ10"/>
<name>A0A2R9SQ10_9BACL</name>
<gene>
    <name evidence="1" type="ORF">PVOR_24204</name>
</gene>
<dbReference type="EMBL" id="ADHJ01000039">
    <property type="protein sequence ID" value="EFU39444.1"/>
    <property type="molecule type" value="Genomic_DNA"/>
</dbReference>
<evidence type="ECO:0000313" key="2">
    <source>
        <dbReference type="Proteomes" id="UP000003094"/>
    </source>
</evidence>